<proteinExistence type="predicted"/>
<evidence type="ECO:0000313" key="2">
    <source>
        <dbReference type="Proteomes" id="UP000634136"/>
    </source>
</evidence>
<keyword evidence="2" id="KW-1185">Reference proteome</keyword>
<reference evidence="1" key="1">
    <citation type="submission" date="2020-09" db="EMBL/GenBank/DDBJ databases">
        <title>Genome-Enabled Discovery of Anthraquinone Biosynthesis in Senna tora.</title>
        <authorList>
            <person name="Kang S.-H."/>
            <person name="Pandey R.P."/>
            <person name="Lee C.-M."/>
            <person name="Sim J.-S."/>
            <person name="Jeong J.-T."/>
            <person name="Choi B.-S."/>
            <person name="Jung M."/>
            <person name="Ginzburg D."/>
            <person name="Zhao K."/>
            <person name="Won S.Y."/>
            <person name="Oh T.-J."/>
            <person name="Yu Y."/>
            <person name="Kim N.-H."/>
            <person name="Lee O.R."/>
            <person name="Lee T.-H."/>
            <person name="Bashyal P."/>
            <person name="Kim T.-S."/>
            <person name="Lee W.-H."/>
            <person name="Kawkins C."/>
            <person name="Kim C.-K."/>
            <person name="Kim J.S."/>
            <person name="Ahn B.O."/>
            <person name="Rhee S.Y."/>
            <person name="Sohng J.K."/>
        </authorList>
    </citation>
    <scope>NUCLEOTIDE SEQUENCE</scope>
    <source>
        <tissue evidence="1">Leaf</tissue>
    </source>
</reference>
<dbReference type="Proteomes" id="UP000634136">
    <property type="component" value="Unassembled WGS sequence"/>
</dbReference>
<evidence type="ECO:0000313" key="1">
    <source>
        <dbReference type="EMBL" id="KAF7815543.1"/>
    </source>
</evidence>
<comment type="caution">
    <text evidence="1">The sequence shown here is derived from an EMBL/GenBank/DDBJ whole genome shotgun (WGS) entry which is preliminary data.</text>
</comment>
<organism evidence="1 2">
    <name type="scientific">Senna tora</name>
    <dbReference type="NCBI Taxonomy" id="362788"/>
    <lineage>
        <taxon>Eukaryota</taxon>
        <taxon>Viridiplantae</taxon>
        <taxon>Streptophyta</taxon>
        <taxon>Embryophyta</taxon>
        <taxon>Tracheophyta</taxon>
        <taxon>Spermatophyta</taxon>
        <taxon>Magnoliopsida</taxon>
        <taxon>eudicotyledons</taxon>
        <taxon>Gunneridae</taxon>
        <taxon>Pentapetalae</taxon>
        <taxon>rosids</taxon>
        <taxon>fabids</taxon>
        <taxon>Fabales</taxon>
        <taxon>Fabaceae</taxon>
        <taxon>Caesalpinioideae</taxon>
        <taxon>Cassia clade</taxon>
        <taxon>Senna</taxon>
    </lineage>
</organism>
<sequence length="83" mass="9910">MEQKTFQPWKKHTLLLLSFLKTDLLNFHRFFKSQLFFRYDSIIFSGDPCDFAFSIIVSVHKPISFNPSWLHHWTTRIATSGLF</sequence>
<dbReference type="EMBL" id="JAAIUW010000009">
    <property type="protein sequence ID" value="KAF7815543.1"/>
    <property type="molecule type" value="Genomic_DNA"/>
</dbReference>
<accession>A0A834T397</accession>
<name>A0A834T397_9FABA</name>
<dbReference type="AlphaFoldDB" id="A0A834T397"/>
<gene>
    <name evidence="1" type="ORF">G2W53_029512</name>
</gene>
<protein>
    <submittedName>
        <fullName evidence="1">Uncharacterized protein</fullName>
    </submittedName>
</protein>